<dbReference type="GO" id="GO:0006364">
    <property type="term" value="P:rRNA processing"/>
    <property type="evidence" value="ECO:0007669"/>
    <property type="project" value="InterPro"/>
</dbReference>
<comment type="caution">
    <text evidence="8">The sequence shown here is derived from an EMBL/GenBank/DDBJ whole genome shotgun (WGS) entry which is preliminary data.</text>
</comment>
<dbReference type="InterPro" id="IPR020549">
    <property type="entry name" value="YbeY_CS"/>
</dbReference>
<proteinExistence type="inferred from homology"/>
<dbReference type="HAMAP" id="MF_00009">
    <property type="entry name" value="Endoribonucl_YbeY"/>
    <property type="match status" value="1"/>
</dbReference>
<dbReference type="SUPFAM" id="SSF55486">
    <property type="entry name" value="Metalloproteases ('zincins'), catalytic domain"/>
    <property type="match status" value="1"/>
</dbReference>
<dbReference type="EC" id="3.1.-.-" evidence="8"/>
<evidence type="ECO:0000256" key="1">
    <source>
        <dbReference type="ARBA" id="ARBA00001947"/>
    </source>
</evidence>
<reference evidence="8" key="1">
    <citation type="submission" date="2016-10" db="EMBL/GenBank/DDBJ databases">
        <title>Sequence of Gallionella enrichment culture.</title>
        <authorList>
            <person name="Poehlein A."/>
            <person name="Muehling M."/>
            <person name="Daniel R."/>
        </authorList>
    </citation>
    <scope>NUCLEOTIDE SEQUENCE</scope>
</reference>
<keyword evidence="4" id="KW-0479">Metal-binding</keyword>
<dbReference type="EMBL" id="MLJW01000028">
    <property type="protein sequence ID" value="OIR09187.1"/>
    <property type="molecule type" value="Genomic_DNA"/>
</dbReference>
<evidence type="ECO:0000256" key="6">
    <source>
        <dbReference type="ARBA" id="ARBA00022801"/>
    </source>
</evidence>
<dbReference type="GO" id="GO:0046872">
    <property type="term" value="F:metal ion binding"/>
    <property type="evidence" value="ECO:0007669"/>
    <property type="project" value="UniProtKB-KW"/>
</dbReference>
<evidence type="ECO:0000313" key="8">
    <source>
        <dbReference type="EMBL" id="OIR09187.1"/>
    </source>
</evidence>
<keyword evidence="5" id="KW-0255">Endonuclease</keyword>
<evidence type="ECO:0000256" key="7">
    <source>
        <dbReference type="ARBA" id="ARBA00022833"/>
    </source>
</evidence>
<name>A0A1J5SMK7_9ZZZZ</name>
<comment type="similarity">
    <text evidence="2">Belongs to the endoribonuclease YbeY family.</text>
</comment>
<protein>
    <submittedName>
        <fullName evidence="8">Endoribonuclease YbeY</fullName>
        <ecNumber evidence="8">3.1.-.-</ecNumber>
    </submittedName>
</protein>
<dbReference type="PANTHER" id="PTHR46986:SF1">
    <property type="entry name" value="ENDORIBONUCLEASE YBEY, CHLOROPLASTIC"/>
    <property type="match status" value="1"/>
</dbReference>
<keyword evidence="7" id="KW-0862">Zinc</keyword>
<evidence type="ECO:0000256" key="5">
    <source>
        <dbReference type="ARBA" id="ARBA00022759"/>
    </source>
</evidence>
<sequence>MSGPLISLAIEAGPWAERLPDAEARCRQVAAVALASGAAFCDDLPLERAELSLVLADDALVRGLNRDYRGQDKPTNVLSFAALDDDGAPQPDDGPLLLGDVIIAFETTAAEAEAEGKPLADHLAHLVVHGVLHLLGFDHLDDDEAEEMETLERTILAALGIPDPYARPDKED</sequence>
<evidence type="ECO:0000256" key="2">
    <source>
        <dbReference type="ARBA" id="ARBA00010875"/>
    </source>
</evidence>
<dbReference type="Gene3D" id="3.40.390.30">
    <property type="entry name" value="Metalloproteases ('zincins'), catalytic domain"/>
    <property type="match status" value="1"/>
</dbReference>
<comment type="cofactor">
    <cofactor evidence="1">
        <name>Zn(2+)</name>
        <dbReference type="ChEBI" id="CHEBI:29105"/>
    </cofactor>
</comment>
<keyword evidence="3" id="KW-0540">Nuclease</keyword>
<dbReference type="InterPro" id="IPR023091">
    <property type="entry name" value="MetalPrtase_cat_dom_sf_prd"/>
</dbReference>
<keyword evidence="6 8" id="KW-0378">Hydrolase</keyword>
<dbReference type="Pfam" id="PF02130">
    <property type="entry name" value="YbeY"/>
    <property type="match status" value="1"/>
</dbReference>
<dbReference type="GO" id="GO:0004222">
    <property type="term" value="F:metalloendopeptidase activity"/>
    <property type="evidence" value="ECO:0007669"/>
    <property type="project" value="InterPro"/>
</dbReference>
<evidence type="ECO:0000256" key="3">
    <source>
        <dbReference type="ARBA" id="ARBA00022722"/>
    </source>
</evidence>
<gene>
    <name evidence="8" type="primary">ybeY_3</name>
    <name evidence="8" type="ORF">GALL_87940</name>
</gene>
<dbReference type="AlphaFoldDB" id="A0A1J5SMK7"/>
<dbReference type="PROSITE" id="PS01306">
    <property type="entry name" value="UPF0054"/>
    <property type="match status" value="1"/>
</dbReference>
<dbReference type="InterPro" id="IPR002036">
    <property type="entry name" value="YbeY"/>
</dbReference>
<evidence type="ECO:0000256" key="4">
    <source>
        <dbReference type="ARBA" id="ARBA00022723"/>
    </source>
</evidence>
<dbReference type="PANTHER" id="PTHR46986">
    <property type="entry name" value="ENDORIBONUCLEASE YBEY, CHLOROPLASTIC"/>
    <property type="match status" value="1"/>
</dbReference>
<accession>A0A1J5SMK7</accession>
<dbReference type="GO" id="GO:0004519">
    <property type="term" value="F:endonuclease activity"/>
    <property type="evidence" value="ECO:0007669"/>
    <property type="project" value="UniProtKB-KW"/>
</dbReference>
<dbReference type="NCBIfam" id="TIGR00043">
    <property type="entry name" value="rRNA maturation RNase YbeY"/>
    <property type="match status" value="1"/>
</dbReference>
<organism evidence="8">
    <name type="scientific">mine drainage metagenome</name>
    <dbReference type="NCBI Taxonomy" id="410659"/>
    <lineage>
        <taxon>unclassified sequences</taxon>
        <taxon>metagenomes</taxon>
        <taxon>ecological metagenomes</taxon>
    </lineage>
</organism>